<evidence type="ECO:0000313" key="3">
    <source>
        <dbReference type="EMBL" id="KAF3855707.1"/>
    </source>
</evidence>
<proteinExistence type="predicted"/>
<dbReference type="EMBL" id="JAAKFY010000006">
    <property type="protein sequence ID" value="KAF3855707.1"/>
    <property type="molecule type" value="Genomic_DNA"/>
</dbReference>
<name>A0A7J5Z4I3_DISMA</name>
<evidence type="ECO:0000256" key="2">
    <source>
        <dbReference type="SAM" id="SignalP"/>
    </source>
</evidence>
<organism evidence="3 4">
    <name type="scientific">Dissostichus mawsoni</name>
    <name type="common">Antarctic cod</name>
    <dbReference type="NCBI Taxonomy" id="36200"/>
    <lineage>
        <taxon>Eukaryota</taxon>
        <taxon>Metazoa</taxon>
        <taxon>Chordata</taxon>
        <taxon>Craniata</taxon>
        <taxon>Vertebrata</taxon>
        <taxon>Euteleostomi</taxon>
        <taxon>Actinopterygii</taxon>
        <taxon>Neopterygii</taxon>
        <taxon>Teleostei</taxon>
        <taxon>Neoteleostei</taxon>
        <taxon>Acanthomorphata</taxon>
        <taxon>Eupercaria</taxon>
        <taxon>Perciformes</taxon>
        <taxon>Notothenioidei</taxon>
        <taxon>Nototheniidae</taxon>
        <taxon>Dissostichus</taxon>
    </lineage>
</organism>
<evidence type="ECO:0000256" key="1">
    <source>
        <dbReference type="SAM" id="Coils"/>
    </source>
</evidence>
<accession>A0A7J5Z4I3</accession>
<dbReference type="OrthoDB" id="8960626at2759"/>
<reference evidence="3 4" key="1">
    <citation type="submission" date="2020-03" db="EMBL/GenBank/DDBJ databases">
        <title>Dissostichus mawsoni Genome sequencing and assembly.</title>
        <authorList>
            <person name="Park H."/>
        </authorList>
    </citation>
    <scope>NUCLEOTIDE SEQUENCE [LARGE SCALE GENOMIC DNA]</scope>
    <source>
        <strain evidence="3">DM0001</strain>
        <tissue evidence="3">Muscle</tissue>
    </source>
</reference>
<feature type="chain" id="PRO_5029796901" evidence="2">
    <location>
        <begin position="21"/>
        <end position="334"/>
    </location>
</feature>
<dbReference type="Proteomes" id="UP000518266">
    <property type="component" value="Unassembled WGS sequence"/>
</dbReference>
<sequence>MLMMCLQNSLCLLYSRPCSGALKSAEHLKTTRALCSGRAIHLEIDLLFPCWWREGVVAYYPTADRRYTLMAVVRRGGELRRREPMDAHQNPDNFHHKTAAMSELKMGTSGFLTPTELCVLDIASMDGFYEMENPTENPSKAAEYLQELNKIIETQQGLLEKQRVRIDELELHMTDLCKENVSLKEQHQRHLATCRIQPVNNSSSLGAIKENATMQEKRHASLPVEVSELPLSLIAPPCRRSYPCRKWKSASYGHLFCHQNLISVSLFPVTISHYNRFCPRLQYHCVHLKHLLWSNLQYSDANTSTSFSVDAFFLGVHYSSERESFSANEQRWER</sequence>
<gene>
    <name evidence="3" type="ORF">F7725_016430</name>
</gene>
<evidence type="ECO:0000313" key="4">
    <source>
        <dbReference type="Proteomes" id="UP000518266"/>
    </source>
</evidence>
<keyword evidence="1" id="KW-0175">Coiled coil</keyword>
<keyword evidence="2" id="KW-0732">Signal</keyword>
<feature type="signal peptide" evidence="2">
    <location>
        <begin position="1"/>
        <end position="20"/>
    </location>
</feature>
<keyword evidence="4" id="KW-1185">Reference proteome</keyword>
<protein>
    <submittedName>
        <fullName evidence="3">Uncharacterized protein</fullName>
    </submittedName>
</protein>
<feature type="coiled-coil region" evidence="1">
    <location>
        <begin position="159"/>
        <end position="186"/>
    </location>
</feature>
<comment type="caution">
    <text evidence="3">The sequence shown here is derived from an EMBL/GenBank/DDBJ whole genome shotgun (WGS) entry which is preliminary data.</text>
</comment>
<dbReference type="AlphaFoldDB" id="A0A7J5Z4I3"/>